<reference evidence="1" key="1">
    <citation type="submission" date="2019-10" db="EMBL/GenBank/DDBJ databases">
        <title>The sequence and de novo assembly of the wild yak genome.</title>
        <authorList>
            <person name="Liu Y."/>
        </authorList>
    </citation>
    <scope>NUCLEOTIDE SEQUENCE [LARGE SCALE GENOMIC DNA]</scope>
    <source>
        <strain evidence="1">WY2019</strain>
    </source>
</reference>
<keyword evidence="2" id="KW-1185">Reference proteome</keyword>
<evidence type="ECO:0000313" key="2">
    <source>
        <dbReference type="Proteomes" id="UP000322234"/>
    </source>
</evidence>
<dbReference type="Proteomes" id="UP000322234">
    <property type="component" value="Unassembled WGS sequence"/>
</dbReference>
<dbReference type="Gene3D" id="2.40.70.10">
    <property type="entry name" value="Acid Proteases"/>
    <property type="match status" value="1"/>
</dbReference>
<dbReference type="EMBL" id="VBQZ03000085">
    <property type="protein sequence ID" value="MXQ92768.1"/>
    <property type="molecule type" value="Genomic_DNA"/>
</dbReference>
<protein>
    <recommendedName>
        <fullName evidence="3">Retropepsins domain-containing protein</fullName>
    </recommendedName>
</protein>
<dbReference type="AlphaFoldDB" id="A0A6B0RRS0"/>
<comment type="caution">
    <text evidence="1">The sequence shown here is derived from an EMBL/GenBank/DDBJ whole genome shotgun (WGS) entry which is preliminary data.</text>
</comment>
<dbReference type="InterPro" id="IPR021109">
    <property type="entry name" value="Peptidase_aspartic_dom_sf"/>
</dbReference>
<name>A0A6B0RRS0_9CETA</name>
<proteinExistence type="predicted"/>
<evidence type="ECO:0000313" key="1">
    <source>
        <dbReference type="EMBL" id="MXQ92768.1"/>
    </source>
</evidence>
<accession>A0A6B0RRS0</accession>
<dbReference type="CDD" id="cd00303">
    <property type="entry name" value="retropepsin_like"/>
    <property type="match status" value="1"/>
</dbReference>
<evidence type="ECO:0008006" key="3">
    <source>
        <dbReference type="Google" id="ProtNLM"/>
    </source>
</evidence>
<organism evidence="1 2">
    <name type="scientific">Bos mutus</name>
    <name type="common">wild yak</name>
    <dbReference type="NCBI Taxonomy" id="72004"/>
    <lineage>
        <taxon>Eukaryota</taxon>
        <taxon>Metazoa</taxon>
        <taxon>Chordata</taxon>
        <taxon>Craniata</taxon>
        <taxon>Vertebrata</taxon>
        <taxon>Euteleostomi</taxon>
        <taxon>Mammalia</taxon>
        <taxon>Eutheria</taxon>
        <taxon>Laurasiatheria</taxon>
        <taxon>Artiodactyla</taxon>
        <taxon>Ruminantia</taxon>
        <taxon>Pecora</taxon>
        <taxon>Bovidae</taxon>
        <taxon>Bovinae</taxon>
        <taxon>Bos</taxon>
    </lineage>
</organism>
<gene>
    <name evidence="1" type="ORF">E5288_WYG004363</name>
</gene>
<sequence>MQVPLRRELDSRVYQLKTSQCRLQVVTNTSMKLIEPAAVKATCASTVDILVISPETALSSFIMPSRWETSRPCVSIFHTLWFTVEIQLGRRQLFEQATVDSGSYRNSIDHSVVPQEKLPIRSNIFSLMLETVDGRTLINRPITKETPPVEVKIGNHVEELQFDIIHAPRYPLILGIHLKHMILTSSRVPTLYLLHPVIVTTIASGTGGIEDIMMK</sequence>